<accession>A0ABQ6MKQ6</accession>
<name>A0ABQ6MKQ6_9STRA</name>
<dbReference type="EMBL" id="BRYB01004230">
    <property type="protein sequence ID" value="GMI27725.1"/>
    <property type="molecule type" value="Genomic_DNA"/>
</dbReference>
<protein>
    <submittedName>
        <fullName evidence="3">Uncharacterized protein</fullName>
    </submittedName>
</protein>
<evidence type="ECO:0000313" key="4">
    <source>
        <dbReference type="Proteomes" id="UP001165060"/>
    </source>
</evidence>
<organism evidence="3 4">
    <name type="scientific">Tetraparma gracilis</name>
    <dbReference type="NCBI Taxonomy" id="2962635"/>
    <lineage>
        <taxon>Eukaryota</taxon>
        <taxon>Sar</taxon>
        <taxon>Stramenopiles</taxon>
        <taxon>Ochrophyta</taxon>
        <taxon>Bolidophyceae</taxon>
        <taxon>Parmales</taxon>
        <taxon>Triparmaceae</taxon>
        <taxon>Tetraparma</taxon>
    </lineage>
</organism>
<reference evidence="3 4" key="1">
    <citation type="journal article" date="2023" name="Commun. Biol.">
        <title>Genome analysis of Parmales, the sister group of diatoms, reveals the evolutionary specialization of diatoms from phago-mixotrophs to photoautotrophs.</title>
        <authorList>
            <person name="Ban H."/>
            <person name="Sato S."/>
            <person name="Yoshikawa S."/>
            <person name="Yamada K."/>
            <person name="Nakamura Y."/>
            <person name="Ichinomiya M."/>
            <person name="Sato N."/>
            <person name="Blanc-Mathieu R."/>
            <person name="Endo H."/>
            <person name="Kuwata A."/>
            <person name="Ogata H."/>
        </authorList>
    </citation>
    <scope>NUCLEOTIDE SEQUENCE [LARGE SCALE GENOMIC DNA]</scope>
</reference>
<evidence type="ECO:0000256" key="1">
    <source>
        <dbReference type="SAM" id="Coils"/>
    </source>
</evidence>
<keyword evidence="4" id="KW-1185">Reference proteome</keyword>
<comment type="caution">
    <text evidence="3">The sequence shown here is derived from an EMBL/GenBank/DDBJ whole genome shotgun (WGS) entry which is preliminary data.</text>
</comment>
<gene>
    <name evidence="3" type="ORF">TeGR_g11496</name>
</gene>
<evidence type="ECO:0000313" key="3">
    <source>
        <dbReference type="EMBL" id="GMI27725.1"/>
    </source>
</evidence>
<sequence length="393" mass="42642">MSTRCLILKGQGNMLKWCGAGYPTLAFGVRKSLLSYIISIYRSANKEGKMSTEAMVKCIKVTSFGISVVVLEGNIMLLYLSQDLKYAAIASIVSIFIETAGKAYVVKATQALIDKHVKKGIQKGSAATAAAMVDALLMAGNAGGVNSAMEMAADAGVVPELLARNEELSKKEAKLEREKAELVREKAMLEMLEAELSKIVVEQGDALKTLGGDWDEATVEARLESARARTVESYNEEEVGMADEGDDAEAQTGEQDEKMTPEFWVEILAMLAIRWSQEIIVEKTCIIYGAVATMLIDAVKSPHSKTVQLQLLAIFYSCELVADFLLVFVLDGRFSVPLLRIPQPSVRTKQFWKDAAQGVMPLLSCLFPLVYAHHSVTQWIGDGGGAGGDDAVT</sequence>
<feature type="compositionally biased region" description="Acidic residues" evidence="2">
    <location>
        <begin position="234"/>
        <end position="249"/>
    </location>
</feature>
<keyword evidence="1" id="KW-0175">Coiled coil</keyword>
<evidence type="ECO:0000256" key="2">
    <source>
        <dbReference type="SAM" id="MobiDB-lite"/>
    </source>
</evidence>
<dbReference type="Proteomes" id="UP001165060">
    <property type="component" value="Unassembled WGS sequence"/>
</dbReference>
<feature type="region of interest" description="Disordered" evidence="2">
    <location>
        <begin position="234"/>
        <end position="256"/>
    </location>
</feature>
<feature type="coiled-coil region" evidence="1">
    <location>
        <begin position="158"/>
        <end position="195"/>
    </location>
</feature>
<proteinExistence type="predicted"/>